<dbReference type="InterPro" id="IPR027304">
    <property type="entry name" value="Trigger_fact/SurA_dom_sf"/>
</dbReference>
<accession>A0A366IAW3</accession>
<dbReference type="Pfam" id="PF13624">
    <property type="entry name" value="SurA_N_3"/>
    <property type="match status" value="2"/>
</dbReference>
<dbReference type="Pfam" id="PF00639">
    <property type="entry name" value="Rotamase"/>
    <property type="match status" value="1"/>
</dbReference>
<dbReference type="Proteomes" id="UP000253490">
    <property type="component" value="Unassembled WGS sequence"/>
</dbReference>
<dbReference type="RefSeq" id="WP_113920015.1">
    <property type="nucleotide sequence ID" value="NZ_QNRX01000004.1"/>
</dbReference>
<dbReference type="InterPro" id="IPR000297">
    <property type="entry name" value="PPIase_PpiC"/>
</dbReference>
<dbReference type="InterPro" id="IPR046357">
    <property type="entry name" value="PPIase_dom_sf"/>
</dbReference>
<keyword evidence="1" id="KW-0413">Isomerase</keyword>
<reference evidence="4 5" key="1">
    <citation type="submission" date="2018-06" db="EMBL/GenBank/DDBJ databases">
        <title>Genomic Encyclopedia of Type Strains, Phase IV (KMG-IV): sequencing the most valuable type-strain genomes for metagenomic binning, comparative biology and taxonomic classification.</title>
        <authorList>
            <person name="Goeker M."/>
        </authorList>
    </citation>
    <scope>NUCLEOTIDE SEQUENCE [LARGE SCALE GENOMIC DNA]</scope>
    <source>
        <strain evidence="4 5">DSM 22112</strain>
    </source>
</reference>
<evidence type="ECO:0000256" key="1">
    <source>
        <dbReference type="PROSITE-ProRule" id="PRU00278"/>
    </source>
</evidence>
<keyword evidence="2" id="KW-0732">Signal</keyword>
<name>A0A366IAW3_9FIRM</name>
<evidence type="ECO:0000259" key="3">
    <source>
        <dbReference type="PROSITE" id="PS50198"/>
    </source>
</evidence>
<dbReference type="EMBL" id="QNRX01000004">
    <property type="protein sequence ID" value="RBP67455.1"/>
    <property type="molecule type" value="Genomic_DNA"/>
</dbReference>
<dbReference type="Gene3D" id="3.10.50.40">
    <property type="match status" value="1"/>
</dbReference>
<organism evidence="4 5">
    <name type="scientific">Alkalibaculum bacchi</name>
    <dbReference type="NCBI Taxonomy" id="645887"/>
    <lineage>
        <taxon>Bacteria</taxon>
        <taxon>Bacillati</taxon>
        <taxon>Bacillota</taxon>
        <taxon>Clostridia</taxon>
        <taxon>Eubacteriales</taxon>
        <taxon>Eubacteriaceae</taxon>
        <taxon>Alkalibaculum</taxon>
    </lineage>
</organism>
<dbReference type="SUPFAM" id="SSF54534">
    <property type="entry name" value="FKBP-like"/>
    <property type="match status" value="1"/>
</dbReference>
<dbReference type="PROSITE" id="PS50198">
    <property type="entry name" value="PPIC_PPIASE_2"/>
    <property type="match status" value="1"/>
</dbReference>
<evidence type="ECO:0000313" key="4">
    <source>
        <dbReference type="EMBL" id="RBP67455.1"/>
    </source>
</evidence>
<feature type="chain" id="PRO_5038917985" evidence="2">
    <location>
        <begin position="26"/>
        <end position="489"/>
    </location>
</feature>
<proteinExistence type="predicted"/>
<evidence type="ECO:0000313" key="5">
    <source>
        <dbReference type="Proteomes" id="UP000253490"/>
    </source>
</evidence>
<dbReference type="AlphaFoldDB" id="A0A366IAW3"/>
<gene>
    <name evidence="4" type="ORF">DES36_104157</name>
</gene>
<dbReference type="SUPFAM" id="SSF109998">
    <property type="entry name" value="Triger factor/SurA peptide-binding domain-like"/>
    <property type="match status" value="2"/>
</dbReference>
<keyword evidence="1" id="KW-0697">Rotamase</keyword>
<sequence>MIKKKSTLVALILAVIMGFSGCNMVKVNPEQDMKRVVYETKDGEVTKKRFTELLTYYEMVYQLNGYEMPKDKELTTLKEELLDTLVEIDLLKAEGVKKDPEIDPEEVQSQVEGTISNMKSGFKTEEEYKKFITDRNLTQEEFEDFIKTYTEDINYANAFIETYTDELFKSGEEAKKVAVTVNDQKLMKDELYYYLSQVELNYYMTTGSGLPTDEESIKSTYNQVQNQMAISHLVREDAKKQGIKIDDKALTEKQKEIKSQFESFYGEDVTNYLKSYYISEARYDELTKSDALTRLYEEAISENFKKDTNVTKKEIETYYKENKESYNTSTVSAKHILTTSEDLAKTIKGEIKDADTFEAALKKYQDHEEVSEAADLGEFGYKKMVAEFEKAAFELEPGQISDVVKTDFGYHIIYVYDKNIVELPTLGEKTDEIKENLLNEKVNTKLNSYKDKILKDGDVKNAKIVDPFESFINNLKEEYKVKTYPKVLN</sequence>
<evidence type="ECO:0000256" key="2">
    <source>
        <dbReference type="SAM" id="SignalP"/>
    </source>
</evidence>
<dbReference type="OrthoDB" id="14196at2"/>
<feature type="domain" description="PpiC" evidence="3">
    <location>
        <begin position="328"/>
        <end position="417"/>
    </location>
</feature>
<feature type="signal peptide" evidence="2">
    <location>
        <begin position="1"/>
        <end position="25"/>
    </location>
</feature>
<dbReference type="GO" id="GO:0003755">
    <property type="term" value="F:peptidyl-prolyl cis-trans isomerase activity"/>
    <property type="evidence" value="ECO:0007669"/>
    <property type="project" value="UniProtKB-KW"/>
</dbReference>
<protein>
    <submittedName>
        <fullName evidence="4">Foldase protein PrsA</fullName>
    </submittedName>
</protein>
<dbReference type="PANTHER" id="PTHR47245:SF2">
    <property type="entry name" value="PEPTIDYL-PROLYL CIS-TRANS ISOMERASE HP_0175-RELATED"/>
    <property type="match status" value="1"/>
</dbReference>
<dbReference type="PANTHER" id="PTHR47245">
    <property type="entry name" value="PEPTIDYLPROLYL ISOMERASE"/>
    <property type="match status" value="1"/>
</dbReference>
<dbReference type="InterPro" id="IPR050245">
    <property type="entry name" value="PrsA_foldase"/>
</dbReference>
<dbReference type="Gene3D" id="1.10.4030.10">
    <property type="entry name" value="Porin chaperone SurA, peptide-binding domain"/>
    <property type="match status" value="2"/>
</dbReference>
<comment type="caution">
    <text evidence="4">The sequence shown here is derived from an EMBL/GenBank/DDBJ whole genome shotgun (WGS) entry which is preliminary data.</text>
</comment>
<keyword evidence="5" id="KW-1185">Reference proteome</keyword>
<dbReference type="PROSITE" id="PS51257">
    <property type="entry name" value="PROKAR_LIPOPROTEIN"/>
    <property type="match status" value="1"/>
</dbReference>